<keyword evidence="1" id="KW-1015">Disulfide bond</keyword>
<dbReference type="InterPro" id="IPR002022">
    <property type="entry name" value="Pec_lyase"/>
</dbReference>
<dbReference type="AlphaFoldDB" id="A0A8T1VE98"/>
<dbReference type="InterPro" id="IPR045032">
    <property type="entry name" value="PEL"/>
</dbReference>
<protein>
    <recommendedName>
        <fullName evidence="4">Pectate lyase domain-containing protein</fullName>
    </recommendedName>
</protein>
<evidence type="ECO:0000256" key="3">
    <source>
        <dbReference type="SAM" id="SignalP"/>
    </source>
</evidence>
<keyword evidence="2" id="KW-0325">Glycoprotein</keyword>
<feature type="domain" description="Pectate lyase" evidence="4">
    <location>
        <begin position="103"/>
        <end position="322"/>
    </location>
</feature>
<evidence type="ECO:0000256" key="1">
    <source>
        <dbReference type="ARBA" id="ARBA00023157"/>
    </source>
</evidence>
<reference evidence="5" key="1">
    <citation type="submission" date="2021-02" db="EMBL/GenBank/DDBJ databases">
        <authorList>
            <person name="Palmer J.M."/>
        </authorList>
    </citation>
    <scope>NUCLEOTIDE SEQUENCE</scope>
    <source>
        <strain evidence="5">SCRP734</strain>
    </source>
</reference>
<name>A0A8T1VE98_9STRA</name>
<proteinExistence type="predicted"/>
<keyword evidence="6" id="KW-1185">Reference proteome</keyword>
<dbReference type="GO" id="GO:0030570">
    <property type="term" value="F:pectate lyase activity"/>
    <property type="evidence" value="ECO:0007669"/>
    <property type="project" value="InterPro"/>
</dbReference>
<dbReference type="PANTHER" id="PTHR31683">
    <property type="entry name" value="PECTATE LYASE 18-RELATED"/>
    <property type="match status" value="1"/>
</dbReference>
<evidence type="ECO:0000313" key="6">
    <source>
        <dbReference type="Proteomes" id="UP000694044"/>
    </source>
</evidence>
<dbReference type="EMBL" id="JAGDFM010000341">
    <property type="protein sequence ID" value="KAG7379582.1"/>
    <property type="molecule type" value="Genomic_DNA"/>
</dbReference>
<keyword evidence="3" id="KW-0732">Signal</keyword>
<accession>A0A8T1VE98</accession>
<dbReference type="Proteomes" id="UP000694044">
    <property type="component" value="Unassembled WGS sequence"/>
</dbReference>
<dbReference type="OrthoDB" id="1637350at2759"/>
<evidence type="ECO:0000259" key="4">
    <source>
        <dbReference type="SMART" id="SM00656"/>
    </source>
</evidence>
<comment type="caution">
    <text evidence="5">The sequence shown here is derived from an EMBL/GenBank/DDBJ whole genome shotgun (WGS) entry which is preliminary data.</text>
</comment>
<dbReference type="Pfam" id="PF00544">
    <property type="entry name" value="Pectate_lyase_4"/>
    <property type="match status" value="1"/>
</dbReference>
<evidence type="ECO:0000256" key="2">
    <source>
        <dbReference type="ARBA" id="ARBA00023180"/>
    </source>
</evidence>
<organism evidence="5 6">
    <name type="scientific">Phytophthora pseudosyringae</name>
    <dbReference type="NCBI Taxonomy" id="221518"/>
    <lineage>
        <taxon>Eukaryota</taxon>
        <taxon>Sar</taxon>
        <taxon>Stramenopiles</taxon>
        <taxon>Oomycota</taxon>
        <taxon>Peronosporomycetes</taxon>
        <taxon>Peronosporales</taxon>
        <taxon>Peronosporaceae</taxon>
        <taxon>Phytophthora</taxon>
    </lineage>
</organism>
<sequence>MLPHARRVSILLSLVFALALTQRCSIQAASVVAGSPPGFAAGTTGGGNAKPVYPTTIKELASYLSDSQPRVVVLKQQFNFVKTEGSTTEKGCRPKNNLDCIAKKNGFQGQDAIQPSFSKCDGSTVDVTYDKAAIIPLAVGSNKTLVGEGSKGVLNGKGLMIVGSNVVIQNIYITNLNPHLIWGGDAITIRGNGNVAPKGVWIDHVKVSSVGRQMIVINFSGATGVTISNSDFDGNTKYSTSCDGRHYWGFLILGKQTEMSLLGNLMHKMSGRFPKIGGHDGEVSVVHAANNYFYDGTGHAFDVATGGFVLAEGNYFDSVSTPNQPDPKGSIFIPNAAGDCQPSIGRPCKLNVLTKSGAFVSNSKDAVTQKITNVKSRIASTKVNAAATLSAASANFGVGVLEGNGVSQTRAKVASFSATTGALDENSDVKEPTRVK</sequence>
<feature type="chain" id="PRO_5035795273" description="Pectate lyase domain-containing protein" evidence="3">
    <location>
        <begin position="22"/>
        <end position="436"/>
    </location>
</feature>
<dbReference type="SMART" id="SM00656">
    <property type="entry name" value="Amb_all"/>
    <property type="match status" value="1"/>
</dbReference>
<dbReference type="PANTHER" id="PTHR31683:SF67">
    <property type="entry name" value="PECTIN LYASE F-RELATED"/>
    <property type="match status" value="1"/>
</dbReference>
<gene>
    <name evidence="5" type="ORF">PHYPSEUDO_008453</name>
</gene>
<evidence type="ECO:0000313" key="5">
    <source>
        <dbReference type="EMBL" id="KAG7379582.1"/>
    </source>
</evidence>
<feature type="signal peptide" evidence="3">
    <location>
        <begin position="1"/>
        <end position="21"/>
    </location>
</feature>